<accession>A0A917S2U4</accession>
<evidence type="ECO:0000259" key="2">
    <source>
        <dbReference type="PROSITE" id="PS50995"/>
    </source>
</evidence>
<protein>
    <recommendedName>
        <fullName evidence="2">HTH marR-type domain-containing protein</fullName>
    </recommendedName>
</protein>
<dbReference type="Pfam" id="PF01047">
    <property type="entry name" value="MarR"/>
    <property type="match status" value="1"/>
</dbReference>
<comment type="caution">
    <text evidence="3">The sequence shown here is derived from an EMBL/GenBank/DDBJ whole genome shotgun (WGS) entry which is preliminary data.</text>
</comment>
<dbReference type="InterPro" id="IPR036390">
    <property type="entry name" value="WH_DNA-bd_sf"/>
</dbReference>
<dbReference type="InterPro" id="IPR039422">
    <property type="entry name" value="MarR/SlyA-like"/>
</dbReference>
<gene>
    <name evidence="3" type="ORF">GCM10007968_18500</name>
</gene>
<feature type="domain" description="HTH marR-type" evidence="2">
    <location>
        <begin position="4"/>
        <end position="141"/>
    </location>
</feature>
<dbReference type="EMBL" id="BMOK01000007">
    <property type="protein sequence ID" value="GGL54737.1"/>
    <property type="molecule type" value="Genomic_DNA"/>
</dbReference>
<dbReference type="GO" id="GO:0006950">
    <property type="term" value="P:response to stress"/>
    <property type="evidence" value="ECO:0007669"/>
    <property type="project" value="TreeGrafter"/>
</dbReference>
<dbReference type="AlphaFoldDB" id="A0A917S2U4"/>
<name>A0A917S2U4_9BACL</name>
<proteinExistence type="predicted"/>
<dbReference type="InterPro" id="IPR000835">
    <property type="entry name" value="HTH_MarR-typ"/>
</dbReference>
<sequence>MDLRQEVVELIFRVAKIGKLKLNRQLAQKGLTLPQYFVMKMLYKKTYEEKKPISPADLSTLTGISRSTMTGIIDRLEKNCLLDRKQNPQDRRSQNIEFTEKGLNIVQDLSMVADEIRNEPLKALSEEQLLNLRDDLILIENYLKDHEDGDLVYLKSEEPGEH</sequence>
<dbReference type="PANTHER" id="PTHR33164">
    <property type="entry name" value="TRANSCRIPTIONAL REGULATOR, MARR FAMILY"/>
    <property type="match status" value="1"/>
</dbReference>
<dbReference type="Gene3D" id="1.10.10.10">
    <property type="entry name" value="Winged helix-like DNA-binding domain superfamily/Winged helix DNA-binding domain"/>
    <property type="match status" value="1"/>
</dbReference>
<dbReference type="GO" id="GO:0003700">
    <property type="term" value="F:DNA-binding transcription factor activity"/>
    <property type="evidence" value="ECO:0007669"/>
    <property type="project" value="InterPro"/>
</dbReference>
<dbReference type="RefSeq" id="WP_188802827.1">
    <property type="nucleotide sequence ID" value="NZ_BMOK01000007.1"/>
</dbReference>
<dbReference type="PROSITE" id="PS50995">
    <property type="entry name" value="HTH_MARR_2"/>
    <property type="match status" value="1"/>
</dbReference>
<dbReference type="SUPFAM" id="SSF46785">
    <property type="entry name" value="Winged helix' DNA-binding domain"/>
    <property type="match status" value="1"/>
</dbReference>
<evidence type="ECO:0000256" key="1">
    <source>
        <dbReference type="ARBA" id="ARBA00023125"/>
    </source>
</evidence>
<dbReference type="Proteomes" id="UP000654670">
    <property type="component" value="Unassembled WGS sequence"/>
</dbReference>
<dbReference type="PRINTS" id="PR00598">
    <property type="entry name" value="HTHMARR"/>
</dbReference>
<reference evidence="3" key="2">
    <citation type="submission" date="2020-09" db="EMBL/GenBank/DDBJ databases">
        <authorList>
            <person name="Sun Q."/>
            <person name="Ohkuma M."/>
        </authorList>
    </citation>
    <scope>NUCLEOTIDE SEQUENCE</scope>
    <source>
        <strain evidence="3">JCM 15325</strain>
    </source>
</reference>
<evidence type="ECO:0000313" key="4">
    <source>
        <dbReference type="Proteomes" id="UP000654670"/>
    </source>
</evidence>
<dbReference type="GO" id="GO:0003677">
    <property type="term" value="F:DNA binding"/>
    <property type="evidence" value="ECO:0007669"/>
    <property type="project" value="UniProtKB-KW"/>
</dbReference>
<dbReference type="InterPro" id="IPR036388">
    <property type="entry name" value="WH-like_DNA-bd_sf"/>
</dbReference>
<dbReference type="PANTHER" id="PTHR33164:SF43">
    <property type="entry name" value="HTH-TYPE TRANSCRIPTIONAL REPRESSOR YETL"/>
    <property type="match status" value="1"/>
</dbReference>
<keyword evidence="1" id="KW-0238">DNA-binding</keyword>
<dbReference type="SMART" id="SM00347">
    <property type="entry name" value="HTH_MARR"/>
    <property type="match status" value="1"/>
</dbReference>
<reference evidence="3" key="1">
    <citation type="journal article" date="2014" name="Int. J. Syst. Evol. Microbiol.">
        <title>Complete genome sequence of Corynebacterium casei LMG S-19264T (=DSM 44701T), isolated from a smear-ripened cheese.</title>
        <authorList>
            <consortium name="US DOE Joint Genome Institute (JGI-PGF)"/>
            <person name="Walter F."/>
            <person name="Albersmeier A."/>
            <person name="Kalinowski J."/>
            <person name="Ruckert C."/>
        </authorList>
    </citation>
    <scope>NUCLEOTIDE SEQUENCE</scope>
    <source>
        <strain evidence="3">JCM 15325</strain>
    </source>
</reference>
<keyword evidence="4" id="KW-1185">Reference proteome</keyword>
<organism evidence="3 4">
    <name type="scientific">Sporolactobacillus putidus</name>
    <dbReference type="NCBI Taxonomy" id="492735"/>
    <lineage>
        <taxon>Bacteria</taxon>
        <taxon>Bacillati</taxon>
        <taxon>Bacillota</taxon>
        <taxon>Bacilli</taxon>
        <taxon>Bacillales</taxon>
        <taxon>Sporolactobacillaceae</taxon>
        <taxon>Sporolactobacillus</taxon>
    </lineage>
</organism>
<evidence type="ECO:0000313" key="3">
    <source>
        <dbReference type="EMBL" id="GGL54737.1"/>
    </source>
</evidence>